<reference evidence="1" key="1">
    <citation type="submission" date="2021-05" db="EMBL/GenBank/DDBJ databases">
        <authorList>
            <person name="Scholz U."/>
            <person name="Mascher M."/>
            <person name="Fiebig A."/>
        </authorList>
    </citation>
    <scope>NUCLEOTIDE SEQUENCE [LARGE SCALE GENOMIC DNA]</scope>
</reference>
<accession>A0ACD5ZTP2</accession>
<proteinExistence type="predicted"/>
<keyword evidence="2" id="KW-1185">Reference proteome</keyword>
<name>A0ACD5ZTP2_AVESA</name>
<evidence type="ECO:0000313" key="2">
    <source>
        <dbReference type="Proteomes" id="UP001732700"/>
    </source>
</evidence>
<protein>
    <submittedName>
        <fullName evidence="1">Uncharacterized protein</fullName>
    </submittedName>
</protein>
<organism evidence="1 2">
    <name type="scientific">Avena sativa</name>
    <name type="common">Oat</name>
    <dbReference type="NCBI Taxonomy" id="4498"/>
    <lineage>
        <taxon>Eukaryota</taxon>
        <taxon>Viridiplantae</taxon>
        <taxon>Streptophyta</taxon>
        <taxon>Embryophyta</taxon>
        <taxon>Tracheophyta</taxon>
        <taxon>Spermatophyta</taxon>
        <taxon>Magnoliopsida</taxon>
        <taxon>Liliopsida</taxon>
        <taxon>Poales</taxon>
        <taxon>Poaceae</taxon>
        <taxon>BOP clade</taxon>
        <taxon>Pooideae</taxon>
        <taxon>Poodae</taxon>
        <taxon>Poeae</taxon>
        <taxon>Poeae Chloroplast Group 1 (Aveneae type)</taxon>
        <taxon>Aveninae</taxon>
        <taxon>Avena</taxon>
    </lineage>
</organism>
<reference evidence="1" key="2">
    <citation type="submission" date="2025-09" db="UniProtKB">
        <authorList>
            <consortium name="EnsemblPlants"/>
        </authorList>
    </citation>
    <scope>IDENTIFICATION</scope>
</reference>
<sequence length="137" mass="14736">MAGDGKEEPKAMGTGGGDKLILRGMQFHGFHGVKQEEKTLGQKFVIDVDAWMDLAAAGDSDDISHTISYTDIYGIAKGIVEGPSHNLLESVAQSIANSTLLKFPQISSVRVKVEKPHVAVQGVVDYLGVEILRCRKA</sequence>
<dbReference type="EnsemblPlants" id="AVESA.00010b.r2.7AG1205370.1">
    <property type="protein sequence ID" value="AVESA.00010b.r2.7AG1205370.1.CDS"/>
    <property type="gene ID" value="AVESA.00010b.r2.7AG1205370"/>
</dbReference>
<evidence type="ECO:0000313" key="1">
    <source>
        <dbReference type="EnsemblPlants" id="AVESA.00010b.r2.7AG1205370.1.CDS"/>
    </source>
</evidence>
<dbReference type="Proteomes" id="UP001732700">
    <property type="component" value="Chromosome 7A"/>
</dbReference>